<evidence type="ECO:0000313" key="6">
    <source>
        <dbReference type="Proteomes" id="UP000323000"/>
    </source>
</evidence>
<dbReference type="PANTHER" id="PTHR24177:SF215">
    <property type="entry name" value="PGG DOMAIN-CONTAINING PROTEIN"/>
    <property type="match status" value="1"/>
</dbReference>
<feature type="domain" description="PGG" evidence="4">
    <location>
        <begin position="503"/>
        <end position="614"/>
    </location>
</feature>
<feature type="transmembrane region" description="Helical" evidence="3">
    <location>
        <begin position="629"/>
        <end position="653"/>
    </location>
</feature>
<accession>A0A5C7GRD8</accession>
<feature type="transmembrane region" description="Helical" evidence="3">
    <location>
        <begin position="513"/>
        <end position="530"/>
    </location>
</feature>
<gene>
    <name evidence="5" type="ORF">EZV62_026166</name>
</gene>
<keyword evidence="6" id="KW-1185">Reference proteome</keyword>
<name>A0A5C7GRD8_9ROSI</name>
<keyword evidence="1" id="KW-0040">ANK repeat</keyword>
<dbReference type="InterPro" id="IPR002110">
    <property type="entry name" value="Ankyrin_rpt"/>
</dbReference>
<dbReference type="Pfam" id="PF12796">
    <property type="entry name" value="Ank_2"/>
    <property type="match status" value="1"/>
</dbReference>
<evidence type="ECO:0000259" key="4">
    <source>
        <dbReference type="Pfam" id="PF13962"/>
    </source>
</evidence>
<dbReference type="EMBL" id="VAHF01000013">
    <property type="protein sequence ID" value="TXG46872.1"/>
    <property type="molecule type" value="Genomic_DNA"/>
</dbReference>
<dbReference type="PANTHER" id="PTHR24177">
    <property type="entry name" value="CASKIN"/>
    <property type="match status" value="1"/>
</dbReference>
<dbReference type="OrthoDB" id="1855590at2759"/>
<dbReference type="PROSITE" id="PS50088">
    <property type="entry name" value="ANK_REPEAT"/>
    <property type="match status" value="1"/>
</dbReference>
<dbReference type="Gene3D" id="1.25.40.20">
    <property type="entry name" value="Ankyrin repeat-containing domain"/>
    <property type="match status" value="2"/>
</dbReference>
<evidence type="ECO:0000256" key="1">
    <source>
        <dbReference type="PROSITE-ProRule" id="PRU00023"/>
    </source>
</evidence>
<sequence length="671" mass="76212">MEDSKTKKLYRNVLDNDWNALKEEALSFQNNAELLRPISVHGDSIVHLVVHSGTEEPLKQILNLLRGYTMSVNKYGNTVLHEAAISGNLEAVKLLVERNKELLVEENDSKETPLFKAAAFGNTKIVNFLASCEGQTVASSDDGHGTKQLKDIHRKNKNGETVLFAAVQGQHFGTALELLKIDEKLTELEDGNQTSVPVGCDHNDDSDNIEIKYHDIESGLHRKVFPLAKKIWKEKRDHGLARELARKLIKKDKYSWEENLMRFVYYTDMVEEPTRNQLFAAIRSRNVEAVTWALDKYPQQLEELNRKILNLTTEEEEREQGNPVFAAIITGNVELVKLKLKKYPQQLDQLNLRIQKKLDEDVNPLFAAIRAGNVKVVKLILKEYPQALEQINIKNQNILHVAAMYRQKEIFNLVKTNKIPMIRLARQIDDDGYTILHSVADTQHYKGGTRSGPAYKLQEELKWFDSVKEIMPSSHIMLRAKNNMTASEILKEKHEEQLKKAQSWIKGTSQSCSAVAVLVATVVFAAAFTVPGGTNDNNGFPILLHSPFFMSFTALDVLSLSCSLTSVVMFLSILTSPFELDDFRASLPRKLTLGFFLLFLSVAATMLTFTSTIVLIIRLDRDRKFPMILLCSAAFFPVFMLALTHFPLIFSFIKDWVSSVNQKIPRCLRFF</sequence>
<feature type="transmembrane region" description="Helical" evidence="3">
    <location>
        <begin position="593"/>
        <end position="617"/>
    </location>
</feature>
<dbReference type="InterPro" id="IPR036770">
    <property type="entry name" value="Ankyrin_rpt-contain_sf"/>
</dbReference>
<protein>
    <recommendedName>
        <fullName evidence="4">PGG domain-containing protein</fullName>
    </recommendedName>
</protein>
<dbReference type="Proteomes" id="UP000323000">
    <property type="component" value="Chromosome 13"/>
</dbReference>
<dbReference type="PROSITE" id="PS50297">
    <property type="entry name" value="ANK_REP_REGION"/>
    <property type="match status" value="1"/>
</dbReference>
<dbReference type="InterPro" id="IPR026961">
    <property type="entry name" value="PGG_dom"/>
</dbReference>
<feature type="coiled-coil region" evidence="2">
    <location>
        <begin position="294"/>
        <end position="321"/>
    </location>
</feature>
<dbReference type="GO" id="GO:0016020">
    <property type="term" value="C:membrane"/>
    <property type="evidence" value="ECO:0007669"/>
    <property type="project" value="TreeGrafter"/>
</dbReference>
<dbReference type="SMART" id="SM00248">
    <property type="entry name" value="ANK"/>
    <property type="match status" value="7"/>
</dbReference>
<evidence type="ECO:0000256" key="3">
    <source>
        <dbReference type="SAM" id="Phobius"/>
    </source>
</evidence>
<feature type="repeat" description="ANK" evidence="1">
    <location>
        <begin position="75"/>
        <end position="107"/>
    </location>
</feature>
<reference evidence="6" key="1">
    <citation type="journal article" date="2019" name="Gigascience">
        <title>De novo genome assembly of the endangered Acer yangbiense, a plant species with extremely small populations endemic to Yunnan Province, China.</title>
        <authorList>
            <person name="Yang J."/>
            <person name="Wariss H.M."/>
            <person name="Tao L."/>
            <person name="Zhang R."/>
            <person name="Yun Q."/>
            <person name="Hollingsworth P."/>
            <person name="Dao Z."/>
            <person name="Luo G."/>
            <person name="Guo H."/>
            <person name="Ma Y."/>
            <person name="Sun W."/>
        </authorList>
    </citation>
    <scope>NUCLEOTIDE SEQUENCE [LARGE SCALE GENOMIC DNA]</scope>
    <source>
        <strain evidence="6">cv. Malutang</strain>
    </source>
</reference>
<keyword evidence="3" id="KW-0812">Transmembrane</keyword>
<evidence type="ECO:0000256" key="2">
    <source>
        <dbReference type="SAM" id="Coils"/>
    </source>
</evidence>
<keyword evidence="3" id="KW-0472">Membrane</keyword>
<keyword evidence="3" id="KW-1133">Transmembrane helix</keyword>
<keyword evidence="2" id="KW-0175">Coiled coil</keyword>
<organism evidence="5 6">
    <name type="scientific">Acer yangbiense</name>
    <dbReference type="NCBI Taxonomy" id="1000413"/>
    <lineage>
        <taxon>Eukaryota</taxon>
        <taxon>Viridiplantae</taxon>
        <taxon>Streptophyta</taxon>
        <taxon>Embryophyta</taxon>
        <taxon>Tracheophyta</taxon>
        <taxon>Spermatophyta</taxon>
        <taxon>Magnoliopsida</taxon>
        <taxon>eudicotyledons</taxon>
        <taxon>Gunneridae</taxon>
        <taxon>Pentapetalae</taxon>
        <taxon>rosids</taxon>
        <taxon>malvids</taxon>
        <taxon>Sapindales</taxon>
        <taxon>Sapindaceae</taxon>
        <taxon>Hippocastanoideae</taxon>
        <taxon>Acereae</taxon>
        <taxon>Acer</taxon>
    </lineage>
</organism>
<comment type="caution">
    <text evidence="5">The sequence shown here is derived from an EMBL/GenBank/DDBJ whole genome shotgun (WGS) entry which is preliminary data.</text>
</comment>
<dbReference type="SUPFAM" id="SSF48403">
    <property type="entry name" value="Ankyrin repeat"/>
    <property type="match status" value="2"/>
</dbReference>
<dbReference type="AlphaFoldDB" id="A0A5C7GRD8"/>
<feature type="transmembrane region" description="Helical" evidence="3">
    <location>
        <begin position="542"/>
        <end position="573"/>
    </location>
</feature>
<proteinExistence type="predicted"/>
<evidence type="ECO:0000313" key="5">
    <source>
        <dbReference type="EMBL" id="TXG46872.1"/>
    </source>
</evidence>
<dbReference type="Pfam" id="PF13962">
    <property type="entry name" value="PGG"/>
    <property type="match status" value="1"/>
</dbReference>